<dbReference type="GO" id="GO:0006355">
    <property type="term" value="P:regulation of DNA-templated transcription"/>
    <property type="evidence" value="ECO:0007669"/>
    <property type="project" value="UniProtKB-UniRule"/>
</dbReference>
<dbReference type="GO" id="GO:0005737">
    <property type="term" value="C:cytoplasm"/>
    <property type="evidence" value="ECO:0007669"/>
    <property type="project" value="UniProtKB-SubCell"/>
</dbReference>
<evidence type="ECO:0000256" key="8">
    <source>
        <dbReference type="ARBA" id="ARBA00023125"/>
    </source>
</evidence>
<evidence type="ECO:0000256" key="9">
    <source>
        <dbReference type="ARBA" id="ARBA00023204"/>
    </source>
</evidence>
<dbReference type="SUPFAM" id="SSF141259">
    <property type="entry name" value="CarD-like"/>
    <property type="match status" value="1"/>
</dbReference>
<dbReference type="GO" id="GO:0003684">
    <property type="term" value="F:damaged DNA binding"/>
    <property type="evidence" value="ECO:0007669"/>
    <property type="project" value="InterPro"/>
</dbReference>
<evidence type="ECO:0000313" key="16">
    <source>
        <dbReference type="EMBL" id="NWO23384.1"/>
    </source>
</evidence>
<proteinExistence type="inferred from homology"/>
<comment type="similarity">
    <text evidence="11 13">In the C-terminal section; belongs to the helicase family. RecG subfamily.</text>
</comment>
<keyword evidence="2 13" id="KW-0963">Cytoplasm</keyword>
<keyword evidence="17" id="KW-1185">Reference proteome</keyword>
<comment type="caution">
    <text evidence="16">The sequence shown here is derived from an EMBL/GenBank/DDBJ whole genome shotgun (WGS) entry which is preliminary data.</text>
</comment>
<dbReference type="FunFam" id="3.40.50.300:FF:000546">
    <property type="entry name" value="Transcription-repair-coupling factor"/>
    <property type="match status" value="1"/>
</dbReference>
<dbReference type="InterPro" id="IPR027417">
    <property type="entry name" value="P-loop_NTPase"/>
</dbReference>
<evidence type="ECO:0000256" key="2">
    <source>
        <dbReference type="ARBA" id="ARBA00022490"/>
    </source>
</evidence>
<evidence type="ECO:0000256" key="6">
    <source>
        <dbReference type="ARBA" id="ARBA00022806"/>
    </source>
</evidence>
<evidence type="ECO:0000256" key="4">
    <source>
        <dbReference type="ARBA" id="ARBA00022763"/>
    </source>
</evidence>
<dbReference type="InterPro" id="IPR004576">
    <property type="entry name" value="Mfd"/>
</dbReference>
<dbReference type="Gene3D" id="3.40.50.11180">
    <property type="match status" value="1"/>
</dbReference>
<dbReference type="Proteomes" id="UP000526307">
    <property type="component" value="Unassembled WGS sequence"/>
</dbReference>
<dbReference type="Pfam" id="PF02559">
    <property type="entry name" value="CarD_TRCF_RID"/>
    <property type="match status" value="1"/>
</dbReference>
<dbReference type="SMART" id="SM00487">
    <property type="entry name" value="DEXDc"/>
    <property type="match status" value="1"/>
</dbReference>
<dbReference type="GO" id="GO:0005524">
    <property type="term" value="F:ATP binding"/>
    <property type="evidence" value="ECO:0007669"/>
    <property type="project" value="UniProtKB-UniRule"/>
</dbReference>
<dbReference type="InterPro" id="IPR036101">
    <property type="entry name" value="CarD-like/TRCF_RID_sf"/>
</dbReference>
<dbReference type="InterPro" id="IPR041471">
    <property type="entry name" value="UvrB_inter"/>
</dbReference>
<dbReference type="SMART" id="SM00982">
    <property type="entry name" value="TRCF"/>
    <property type="match status" value="1"/>
</dbReference>
<evidence type="ECO:0000256" key="10">
    <source>
        <dbReference type="ARBA" id="ARBA00061104"/>
    </source>
</evidence>
<keyword evidence="9 13" id="KW-0234">DNA repair</keyword>
<comment type="function">
    <text evidence="13">Couples transcription and DNA repair by recognizing RNA polymerase (RNAP) stalled at DNA lesions. Mediates ATP-dependent release of RNAP and its truncated transcript from the DNA, and recruitment of nucleotide excision repair machinery to the damaged site.</text>
</comment>
<dbReference type="HAMAP" id="MF_00969">
    <property type="entry name" value="TRCF"/>
    <property type="match status" value="1"/>
</dbReference>
<dbReference type="SMART" id="SM00490">
    <property type="entry name" value="HELICc"/>
    <property type="match status" value="1"/>
</dbReference>
<dbReference type="NCBIfam" id="TIGR00580">
    <property type="entry name" value="mfd"/>
    <property type="match status" value="1"/>
</dbReference>
<dbReference type="Pfam" id="PF00271">
    <property type="entry name" value="Helicase_C"/>
    <property type="match status" value="1"/>
</dbReference>
<evidence type="ECO:0000256" key="13">
    <source>
        <dbReference type="HAMAP-Rule" id="MF_00969"/>
    </source>
</evidence>
<dbReference type="GO" id="GO:0003678">
    <property type="term" value="F:DNA helicase activity"/>
    <property type="evidence" value="ECO:0007669"/>
    <property type="project" value="TreeGrafter"/>
</dbReference>
<dbReference type="InterPro" id="IPR001650">
    <property type="entry name" value="Helicase_C-like"/>
</dbReference>
<dbReference type="GO" id="GO:0016787">
    <property type="term" value="F:hydrolase activity"/>
    <property type="evidence" value="ECO:0007669"/>
    <property type="project" value="UniProtKB-KW"/>
</dbReference>
<keyword evidence="4 13" id="KW-0227">DNA damage</keyword>
<dbReference type="SUPFAM" id="SSF143517">
    <property type="entry name" value="TRCF domain-like"/>
    <property type="match status" value="1"/>
</dbReference>
<dbReference type="Pfam" id="PF17757">
    <property type="entry name" value="UvrB_inter"/>
    <property type="match status" value="1"/>
</dbReference>
<accession>A0A7Y8VRL5</accession>
<dbReference type="EC" id="3.6.4.-" evidence="13"/>
<evidence type="ECO:0000256" key="1">
    <source>
        <dbReference type="ARBA" id="ARBA00004496"/>
    </source>
</evidence>
<dbReference type="InterPro" id="IPR005118">
    <property type="entry name" value="TRCF_C"/>
</dbReference>
<dbReference type="Gene3D" id="3.90.1150.50">
    <property type="entry name" value="Transcription-repair-coupling factor, D7 domain"/>
    <property type="match status" value="1"/>
</dbReference>
<dbReference type="InterPro" id="IPR011545">
    <property type="entry name" value="DEAD/DEAH_box_helicase_dom"/>
</dbReference>
<keyword evidence="3 13" id="KW-0547">Nucleotide-binding</keyword>
<dbReference type="AlphaFoldDB" id="A0A7Y8VRL5"/>
<dbReference type="Pfam" id="PF03461">
    <property type="entry name" value="TRCF"/>
    <property type="match status" value="1"/>
</dbReference>
<keyword evidence="7 13" id="KW-0067">ATP-binding</keyword>
<dbReference type="PROSITE" id="PS51192">
    <property type="entry name" value="HELICASE_ATP_BIND_1"/>
    <property type="match status" value="1"/>
</dbReference>
<dbReference type="Pfam" id="PF00270">
    <property type="entry name" value="DEAD"/>
    <property type="match status" value="1"/>
</dbReference>
<dbReference type="InterPro" id="IPR003711">
    <property type="entry name" value="CarD-like/TRCF_RID"/>
</dbReference>
<evidence type="ECO:0000256" key="12">
    <source>
        <dbReference type="ARBA" id="ARBA00070128"/>
    </source>
</evidence>
<sequence>MKTNITGISGSRIAYYAAKEIVKNNKTLIIVSRANVAERLRDDISFFVQDRAIYVMPEEDDLQIIYEAKDSNMLVQRIQAVDSLVSDDKTVVIAPVSAALRPLQPVERFMESVIELEMGVRVEPAELRQKLVSIGYSPAPVVEAPGEFSARGGIIDIYSPNNSDPVRIEFFDDEIDSLRFFDPKSQLSFENIDFVRVCPAAEFLPTAYERRRALSRITDEYDERLSRLKAESGEGKLSDGRIDRIEELKGRISEMFENCTNVQIFANYLKYFDVTDERIWDYVIDPADANMMIYDPNRVAAEIPEYQEQGDIDKFYDKDIIAFTPFPEPIKGIDVFDKVVNVPSRQIASFNGQMELFGREMRRLSKEGIEVHIVSADKERHDRIREYLEDARIFGHFRYDLGLLGSGMMLDDEKLCYITDTDIFPNIRKSSKKRLRHRSGKQDFLDLHAGDYVVHEEHGIGRFEGIKTLEADGEIKDYLKIHYSGTDVLYIPTEQMDIVQRYIGSEGKVPKLSSLSGGDWRNTRARARKAIEEIAEDLVKLYAEREMKGGYAFQHDTVWQREFEDSFLYQETDDQLQAIEEIKADMEKPLPMDRLLCGDVGYGKTEVAARAIFKCVAEGKQAVFLAPTTLLANQHYNTLKERFQDYPFNIEMLSRFVDETRQKRVLNDIAKGNVDLVIGTHRLLSDDVAYKDLGLLVIDEEQRFGVKHKEKLKMARQTIDVLTLSATPIPRTLNMSLTGIKNISTIEEPPGDRYPVQTFVSAQDDELIRGAIERELARGGQVYVIYNRVNGINDIAKHINKLVPEATVAVGHGRMNENTLENVMLDFVEGDVDIFVTTTIIENGIDIPNANTIIILNSDKLGLSQLYQLRGRVGRSNRLAYAYLLYKPERVLTEVATKRLAAIREFTEFGAGFKLAMRDLELRGAGNVLGEAQHGNIAGIGYELYVKEIDKAVRRLKGEKITESREEISIEVDISARIPSEYIKDETLKLQAYKKIAQITSHEEAEELVAELIDRYGDLPDVTIDLVRIAEIKCLAAELGVKNISERGGRFVVEFNEDNNADAFTLVVAKQKFGEGLIISSGSNPYLSLQKTKEKPAARILDLMTVMKGARLQGLAHSEMSN</sequence>
<dbReference type="PROSITE" id="PS51194">
    <property type="entry name" value="HELICASE_CTER"/>
    <property type="match status" value="1"/>
</dbReference>
<dbReference type="CDD" id="cd17991">
    <property type="entry name" value="DEXHc_TRCF"/>
    <property type="match status" value="1"/>
</dbReference>
<dbReference type="PANTHER" id="PTHR47964">
    <property type="entry name" value="ATP-DEPENDENT DNA HELICASE HOMOLOG RECG, CHLOROPLASTIC"/>
    <property type="match status" value="1"/>
</dbReference>
<evidence type="ECO:0000259" key="15">
    <source>
        <dbReference type="PROSITE" id="PS51194"/>
    </source>
</evidence>
<dbReference type="InterPro" id="IPR014001">
    <property type="entry name" value="Helicase_ATP-bd"/>
</dbReference>
<evidence type="ECO:0000313" key="17">
    <source>
        <dbReference type="Proteomes" id="UP000526307"/>
    </source>
</evidence>
<keyword evidence="5 13" id="KW-0378">Hydrolase</keyword>
<dbReference type="GO" id="GO:0000716">
    <property type="term" value="P:transcription-coupled nucleotide-excision repair, DNA damage recognition"/>
    <property type="evidence" value="ECO:0007669"/>
    <property type="project" value="UniProtKB-UniRule"/>
</dbReference>
<comment type="subcellular location">
    <subcellularLocation>
        <location evidence="1 13">Cytoplasm</location>
    </subcellularLocation>
</comment>
<feature type="domain" description="Helicase ATP-binding" evidence="14">
    <location>
        <begin position="585"/>
        <end position="746"/>
    </location>
</feature>
<dbReference type="SMART" id="SM01058">
    <property type="entry name" value="CarD_TRCF"/>
    <property type="match status" value="1"/>
</dbReference>
<dbReference type="InterPro" id="IPR047112">
    <property type="entry name" value="RecG/Mfd"/>
</dbReference>
<dbReference type="Gene3D" id="2.40.10.170">
    <property type="match status" value="1"/>
</dbReference>
<reference evidence="16 17" key="1">
    <citation type="submission" date="2020-06" db="EMBL/GenBank/DDBJ databases">
        <title>Mogibacterium timidum strain W9173 genomic sequence.</title>
        <authorList>
            <person name="Wade W.G."/>
            <person name="Johnston C.D."/>
            <person name="Chen T."/>
            <person name="Dewhirst F.E."/>
        </authorList>
    </citation>
    <scope>NUCLEOTIDE SEQUENCE [LARGE SCALE GENOMIC DNA]</scope>
    <source>
        <strain evidence="16 17">W9173</strain>
    </source>
</reference>
<feature type="domain" description="Helicase C-terminal" evidence="15">
    <location>
        <begin position="763"/>
        <end position="921"/>
    </location>
</feature>
<protein>
    <recommendedName>
        <fullName evidence="12 13">Transcription-repair-coupling factor</fullName>
        <shortName evidence="13">TRCF</shortName>
        <ecNumber evidence="13">3.6.4.-</ecNumber>
    </recommendedName>
</protein>
<dbReference type="Gene3D" id="3.30.2060.10">
    <property type="entry name" value="Penicillin-binding protein 1b domain"/>
    <property type="match status" value="1"/>
</dbReference>
<evidence type="ECO:0000256" key="11">
    <source>
        <dbReference type="ARBA" id="ARBA00061399"/>
    </source>
</evidence>
<evidence type="ECO:0000259" key="14">
    <source>
        <dbReference type="PROSITE" id="PS51192"/>
    </source>
</evidence>
<dbReference type="RefSeq" id="WP_178978481.1">
    <property type="nucleotide sequence ID" value="NZ_JABXYR010000001.1"/>
</dbReference>
<keyword evidence="6" id="KW-0347">Helicase</keyword>
<dbReference type="EMBL" id="JABXYR010000001">
    <property type="protein sequence ID" value="NWO23384.1"/>
    <property type="molecule type" value="Genomic_DNA"/>
</dbReference>
<evidence type="ECO:0000256" key="5">
    <source>
        <dbReference type="ARBA" id="ARBA00022801"/>
    </source>
</evidence>
<dbReference type="Gene3D" id="3.40.50.300">
    <property type="entry name" value="P-loop containing nucleotide triphosphate hydrolases"/>
    <property type="match status" value="2"/>
</dbReference>
<gene>
    <name evidence="13 16" type="primary">mfd</name>
    <name evidence="16" type="ORF">HW270_04765</name>
</gene>
<keyword evidence="8 13" id="KW-0238">DNA-binding</keyword>
<dbReference type="PANTHER" id="PTHR47964:SF1">
    <property type="entry name" value="ATP-DEPENDENT DNA HELICASE HOMOLOG RECG, CHLOROPLASTIC"/>
    <property type="match status" value="1"/>
</dbReference>
<name>A0A7Y8VRL5_9FIRM</name>
<dbReference type="InterPro" id="IPR037235">
    <property type="entry name" value="TRCF-like_C_D7"/>
</dbReference>
<comment type="similarity">
    <text evidence="10 13">In the N-terminal section; belongs to the UvrB family.</text>
</comment>
<evidence type="ECO:0000256" key="3">
    <source>
        <dbReference type="ARBA" id="ARBA00022741"/>
    </source>
</evidence>
<dbReference type="SUPFAM" id="SSF52540">
    <property type="entry name" value="P-loop containing nucleoside triphosphate hydrolases"/>
    <property type="match status" value="4"/>
</dbReference>
<organism evidence="16 17">
    <name type="scientific">Mogibacterium timidum</name>
    <dbReference type="NCBI Taxonomy" id="35519"/>
    <lineage>
        <taxon>Bacteria</taxon>
        <taxon>Bacillati</taxon>
        <taxon>Bacillota</taxon>
        <taxon>Clostridia</taxon>
        <taxon>Peptostreptococcales</taxon>
        <taxon>Anaerovoracaceae</taxon>
        <taxon>Mogibacterium</taxon>
    </lineage>
</organism>
<evidence type="ECO:0000256" key="7">
    <source>
        <dbReference type="ARBA" id="ARBA00022840"/>
    </source>
</evidence>